<accession>A0A833YG99</accession>
<sequence length="54" mass="6519">MTTRMQTRTAPASCRPRTARKRPRTSTRATTRRRRACRRPARGRWTCWGRSWTR</sequence>
<evidence type="ECO:0000313" key="3">
    <source>
        <dbReference type="Proteomes" id="UP000664940"/>
    </source>
</evidence>
<gene>
    <name evidence="2" type="ORF">HJG60_003763</name>
</gene>
<feature type="compositionally biased region" description="Polar residues" evidence="1">
    <location>
        <begin position="1"/>
        <end position="10"/>
    </location>
</feature>
<protein>
    <submittedName>
        <fullName evidence="2">DENN domain containing 1B</fullName>
    </submittedName>
</protein>
<feature type="region of interest" description="Disordered" evidence="1">
    <location>
        <begin position="1"/>
        <end position="40"/>
    </location>
</feature>
<reference evidence="2 3" key="1">
    <citation type="journal article" date="2020" name="Nature">
        <title>Six reference-quality genomes reveal evolution of bat adaptations.</title>
        <authorList>
            <person name="Jebb D."/>
            <person name="Huang Z."/>
            <person name="Pippel M."/>
            <person name="Hughes G.M."/>
            <person name="Lavrichenko K."/>
            <person name="Devanna P."/>
            <person name="Winkler S."/>
            <person name="Jermiin L.S."/>
            <person name="Skirmuntt E.C."/>
            <person name="Katzourakis A."/>
            <person name="Burkitt-Gray L."/>
            <person name="Ray D.A."/>
            <person name="Sullivan K.A.M."/>
            <person name="Roscito J.G."/>
            <person name="Kirilenko B.M."/>
            <person name="Davalos L.M."/>
            <person name="Corthals A.P."/>
            <person name="Power M.L."/>
            <person name="Jones G."/>
            <person name="Ransome R.D."/>
            <person name="Dechmann D.K.N."/>
            <person name="Locatelli A.G."/>
            <person name="Puechmaille S.J."/>
            <person name="Fedrigo O."/>
            <person name="Jarvis E.D."/>
            <person name="Hiller M."/>
            <person name="Vernes S.C."/>
            <person name="Myers E.W."/>
            <person name="Teeling E.C."/>
        </authorList>
    </citation>
    <scope>NUCLEOTIDE SEQUENCE [LARGE SCALE GENOMIC DNA]</scope>
    <source>
        <strain evidence="2">Bat1K_MPI-CBG_1</strain>
    </source>
</reference>
<evidence type="ECO:0000313" key="2">
    <source>
        <dbReference type="EMBL" id="KAF6073208.1"/>
    </source>
</evidence>
<proteinExistence type="predicted"/>
<comment type="caution">
    <text evidence="2">The sequence shown here is derived from an EMBL/GenBank/DDBJ whole genome shotgun (WGS) entry which is preliminary data.</text>
</comment>
<evidence type="ECO:0000256" key="1">
    <source>
        <dbReference type="SAM" id="MobiDB-lite"/>
    </source>
</evidence>
<dbReference type="Proteomes" id="UP000664940">
    <property type="component" value="Unassembled WGS sequence"/>
</dbReference>
<dbReference type="AlphaFoldDB" id="A0A833YG99"/>
<dbReference type="EMBL" id="JABVXQ010000016">
    <property type="protein sequence ID" value="KAF6073208.1"/>
    <property type="molecule type" value="Genomic_DNA"/>
</dbReference>
<organism evidence="2 3">
    <name type="scientific">Phyllostomus discolor</name>
    <name type="common">pale spear-nosed bat</name>
    <dbReference type="NCBI Taxonomy" id="89673"/>
    <lineage>
        <taxon>Eukaryota</taxon>
        <taxon>Metazoa</taxon>
        <taxon>Chordata</taxon>
        <taxon>Craniata</taxon>
        <taxon>Vertebrata</taxon>
        <taxon>Euteleostomi</taxon>
        <taxon>Mammalia</taxon>
        <taxon>Eutheria</taxon>
        <taxon>Laurasiatheria</taxon>
        <taxon>Chiroptera</taxon>
        <taxon>Yangochiroptera</taxon>
        <taxon>Phyllostomidae</taxon>
        <taxon>Phyllostominae</taxon>
        <taxon>Phyllostomus</taxon>
    </lineage>
</organism>
<feature type="compositionally biased region" description="Basic residues" evidence="1">
    <location>
        <begin position="17"/>
        <end position="40"/>
    </location>
</feature>
<name>A0A833YG99_9CHIR</name>